<keyword evidence="10" id="KW-0479">Metal-binding</keyword>
<dbReference type="PANTHER" id="PTHR28259:SF1">
    <property type="entry name" value="FLUORIDE EXPORT PROTEIN 1-RELATED"/>
    <property type="match status" value="1"/>
</dbReference>
<keyword evidence="10" id="KW-0915">Sodium</keyword>
<evidence type="ECO:0000256" key="5">
    <source>
        <dbReference type="ARBA" id="ARBA00023136"/>
    </source>
</evidence>
<comment type="caution">
    <text evidence="11">The sequence shown here is derived from an EMBL/GenBank/DDBJ whole genome shotgun (WGS) entry which is preliminary data.</text>
</comment>
<reference evidence="12" key="1">
    <citation type="journal article" date="2019" name="Int. J. Syst. Evol. Microbiol.">
        <title>The Global Catalogue of Microorganisms (GCM) 10K type strain sequencing project: providing services to taxonomists for standard genome sequencing and annotation.</title>
        <authorList>
            <consortium name="The Broad Institute Genomics Platform"/>
            <consortium name="The Broad Institute Genome Sequencing Center for Infectious Disease"/>
            <person name="Wu L."/>
            <person name="Ma J."/>
        </authorList>
    </citation>
    <scope>NUCLEOTIDE SEQUENCE [LARGE SCALE GENOMIC DNA]</scope>
    <source>
        <strain evidence="12">JCM 19015</strain>
    </source>
</reference>
<dbReference type="Pfam" id="PF02537">
    <property type="entry name" value="CRCB"/>
    <property type="match status" value="1"/>
</dbReference>
<keyword evidence="2 10" id="KW-1003">Cell membrane</keyword>
<protein>
    <recommendedName>
        <fullName evidence="10">Fluoride-specific ion channel FluC</fullName>
    </recommendedName>
</protein>
<keyword evidence="12" id="KW-1185">Reference proteome</keyword>
<comment type="catalytic activity">
    <reaction evidence="8">
        <text>fluoride(in) = fluoride(out)</text>
        <dbReference type="Rhea" id="RHEA:76159"/>
        <dbReference type="ChEBI" id="CHEBI:17051"/>
    </reaction>
    <physiologicalReaction direction="left-to-right" evidence="8">
        <dbReference type="Rhea" id="RHEA:76160"/>
    </physiologicalReaction>
</comment>
<evidence type="ECO:0000256" key="1">
    <source>
        <dbReference type="ARBA" id="ARBA00004651"/>
    </source>
</evidence>
<feature type="binding site" evidence="10">
    <location>
        <position position="104"/>
    </location>
    <ligand>
        <name>Na(+)</name>
        <dbReference type="ChEBI" id="CHEBI:29101"/>
        <note>structural</note>
    </ligand>
</feature>
<keyword evidence="3 10" id="KW-0812">Transmembrane</keyword>
<keyword evidence="10" id="KW-0813">Transport</keyword>
<comment type="activity regulation">
    <text evidence="10">Na(+) is not transported, but it plays an essential structural role and its presence is essential for fluoride channel function.</text>
</comment>
<evidence type="ECO:0000256" key="9">
    <source>
        <dbReference type="ARBA" id="ARBA00049940"/>
    </source>
</evidence>
<evidence type="ECO:0000256" key="7">
    <source>
        <dbReference type="ARBA" id="ARBA00035120"/>
    </source>
</evidence>
<evidence type="ECO:0000256" key="6">
    <source>
        <dbReference type="ARBA" id="ARBA00023303"/>
    </source>
</evidence>
<evidence type="ECO:0000256" key="2">
    <source>
        <dbReference type="ARBA" id="ARBA00022475"/>
    </source>
</evidence>
<comment type="similarity">
    <text evidence="7 10">Belongs to the fluoride channel Fluc/FEX (TC 1.A.43) family.</text>
</comment>
<feature type="binding site" evidence="10">
    <location>
        <position position="107"/>
    </location>
    <ligand>
        <name>Na(+)</name>
        <dbReference type="ChEBI" id="CHEBI:29101"/>
        <note>structural</note>
    </ligand>
</feature>
<comment type="subcellular location">
    <subcellularLocation>
        <location evidence="1 10">Cell membrane</location>
        <topology evidence="1 10">Multi-pass membrane protein</topology>
    </subcellularLocation>
</comment>
<evidence type="ECO:0000256" key="8">
    <source>
        <dbReference type="ARBA" id="ARBA00035585"/>
    </source>
</evidence>
<evidence type="ECO:0000313" key="12">
    <source>
        <dbReference type="Proteomes" id="UP001500121"/>
    </source>
</evidence>
<evidence type="ECO:0000256" key="3">
    <source>
        <dbReference type="ARBA" id="ARBA00022692"/>
    </source>
</evidence>
<gene>
    <name evidence="10" type="primary">fluC</name>
    <name evidence="10" type="synonym">crcB</name>
    <name evidence="11" type="ORF">GCM10025783_29880</name>
</gene>
<dbReference type="HAMAP" id="MF_00454">
    <property type="entry name" value="FluC"/>
    <property type="match status" value="1"/>
</dbReference>
<name>A0ABP8ZF97_9MICO</name>
<accession>A0ABP8ZF97</accession>
<proteinExistence type="inferred from homology"/>
<feature type="transmembrane region" description="Helical" evidence="10">
    <location>
        <begin position="59"/>
        <end position="81"/>
    </location>
</feature>
<keyword evidence="6 10" id="KW-0407">Ion channel</keyword>
<feature type="transmembrane region" description="Helical" evidence="10">
    <location>
        <begin position="93"/>
        <end position="117"/>
    </location>
</feature>
<keyword evidence="4 10" id="KW-1133">Transmembrane helix</keyword>
<dbReference type="EMBL" id="BAABLP010000007">
    <property type="protein sequence ID" value="GAA4754801.1"/>
    <property type="molecule type" value="Genomic_DNA"/>
</dbReference>
<sequence>MSSPELDREPVDSDAAGRAVPGVAVHLQPAFLAVVALGGVLGTGAREGVSLLVPSSGEFPVAILLINLSGAFLLGLLLDALARRGPDVGRRRLARLLLGTGFCGGFTTYSSLATATAVLLTDSATGTAVLYAVITVLGGAVASWAGILCGSLTKADR</sequence>
<dbReference type="PANTHER" id="PTHR28259">
    <property type="entry name" value="FLUORIDE EXPORT PROTEIN 1-RELATED"/>
    <property type="match status" value="1"/>
</dbReference>
<keyword evidence="5 10" id="KW-0472">Membrane</keyword>
<feature type="transmembrane region" description="Helical" evidence="10">
    <location>
        <begin position="129"/>
        <end position="152"/>
    </location>
</feature>
<evidence type="ECO:0000256" key="10">
    <source>
        <dbReference type="HAMAP-Rule" id="MF_00454"/>
    </source>
</evidence>
<dbReference type="InterPro" id="IPR003691">
    <property type="entry name" value="FluC"/>
</dbReference>
<evidence type="ECO:0000313" key="11">
    <source>
        <dbReference type="EMBL" id="GAA4754801.1"/>
    </source>
</evidence>
<comment type="function">
    <text evidence="9 10">Fluoride-specific ion channel. Important for reducing fluoride concentration in the cell, thus reducing its toxicity.</text>
</comment>
<keyword evidence="10" id="KW-0406">Ion transport</keyword>
<evidence type="ECO:0000256" key="4">
    <source>
        <dbReference type="ARBA" id="ARBA00022989"/>
    </source>
</evidence>
<dbReference type="Proteomes" id="UP001500121">
    <property type="component" value="Unassembled WGS sequence"/>
</dbReference>
<organism evidence="11 12">
    <name type="scientific">Amnibacterium soli</name>
    <dbReference type="NCBI Taxonomy" id="1282736"/>
    <lineage>
        <taxon>Bacteria</taxon>
        <taxon>Bacillati</taxon>
        <taxon>Actinomycetota</taxon>
        <taxon>Actinomycetes</taxon>
        <taxon>Micrococcales</taxon>
        <taxon>Microbacteriaceae</taxon>
        <taxon>Amnibacterium</taxon>
    </lineage>
</organism>